<feature type="transmembrane region" description="Helical" evidence="1">
    <location>
        <begin position="58"/>
        <end position="82"/>
    </location>
</feature>
<evidence type="ECO:0000256" key="1">
    <source>
        <dbReference type="SAM" id="Phobius"/>
    </source>
</evidence>
<keyword evidence="1" id="KW-0472">Membrane</keyword>
<comment type="caution">
    <text evidence="2">The sequence shown here is derived from an EMBL/GenBank/DDBJ whole genome shotgun (WGS) entry which is preliminary data.</text>
</comment>
<reference evidence="2" key="1">
    <citation type="submission" date="2023-01" db="EMBL/GenBank/DDBJ databases">
        <title>Human gut microbiome strain richness.</title>
        <authorList>
            <person name="Chen-Liaw A."/>
        </authorList>
    </citation>
    <scope>NUCLEOTIDE SEQUENCE</scope>
    <source>
        <strain evidence="2">BSD2780120875st1_E5_BSD2780120875b_170604</strain>
    </source>
</reference>
<dbReference type="AlphaFoldDB" id="A0AAW6A2T0"/>
<proteinExistence type="predicted"/>
<gene>
    <name evidence="2" type="ORF">PL707_08480</name>
</gene>
<sequence>MNDMLETLGRWTWHQTMLAWYTFAALSPASLAGIIVLTVAAGQILLRLAQASTRTVRLLCSIGSAAMHLCGTVAGFALFAAVTASRLSWIMGILPIFHA</sequence>
<dbReference type="Proteomes" id="UP001211105">
    <property type="component" value="Unassembled WGS sequence"/>
</dbReference>
<dbReference type="RefSeq" id="WP_195223781.1">
    <property type="nucleotide sequence ID" value="NZ_JADMXZ010000003.1"/>
</dbReference>
<name>A0AAW6A2T0_9BIFI</name>
<keyword evidence="1" id="KW-0812">Transmembrane</keyword>
<evidence type="ECO:0000313" key="3">
    <source>
        <dbReference type="Proteomes" id="UP001211105"/>
    </source>
</evidence>
<organism evidence="2 3">
    <name type="scientific">Bifidobacterium catenulatum</name>
    <dbReference type="NCBI Taxonomy" id="1686"/>
    <lineage>
        <taxon>Bacteria</taxon>
        <taxon>Bacillati</taxon>
        <taxon>Actinomycetota</taxon>
        <taxon>Actinomycetes</taxon>
        <taxon>Bifidobacteriales</taxon>
        <taxon>Bifidobacteriaceae</taxon>
        <taxon>Bifidobacterium</taxon>
    </lineage>
</organism>
<protein>
    <submittedName>
        <fullName evidence="2">Uncharacterized protein</fullName>
    </submittedName>
</protein>
<feature type="transmembrane region" description="Helical" evidence="1">
    <location>
        <begin position="20"/>
        <end position="46"/>
    </location>
</feature>
<dbReference type="EMBL" id="JAQKGX010000004">
    <property type="protein sequence ID" value="MDB1162296.1"/>
    <property type="molecule type" value="Genomic_DNA"/>
</dbReference>
<keyword evidence="1" id="KW-1133">Transmembrane helix</keyword>
<accession>A0AAW6A2T0</accession>
<evidence type="ECO:0000313" key="2">
    <source>
        <dbReference type="EMBL" id="MDB1162296.1"/>
    </source>
</evidence>